<dbReference type="Pfam" id="PF03470">
    <property type="entry name" value="zf-XS"/>
    <property type="match status" value="1"/>
</dbReference>
<keyword evidence="2" id="KW-0943">RNA-mediated gene silencing</keyword>
<evidence type="ECO:0000256" key="3">
    <source>
        <dbReference type="SAM" id="Coils"/>
    </source>
</evidence>
<evidence type="ECO:0000313" key="9">
    <source>
        <dbReference type="Proteomes" id="UP001345219"/>
    </source>
</evidence>
<dbReference type="PANTHER" id="PTHR21596">
    <property type="entry name" value="RIBONUCLEASE P SUBUNIT P38"/>
    <property type="match status" value="1"/>
</dbReference>
<feature type="domain" description="Zinc finger-XS" evidence="7">
    <location>
        <begin position="45"/>
        <end position="87"/>
    </location>
</feature>
<name>A0AAN7JXP7_9MYRT</name>
<evidence type="ECO:0000259" key="7">
    <source>
        <dbReference type="Pfam" id="PF03470"/>
    </source>
</evidence>
<dbReference type="InterPro" id="IPR045177">
    <property type="entry name" value="FDM1-5/IDN2"/>
</dbReference>
<evidence type="ECO:0000259" key="6">
    <source>
        <dbReference type="Pfam" id="PF03469"/>
    </source>
</evidence>
<dbReference type="GO" id="GO:0080188">
    <property type="term" value="P:gene silencing by siRNA-directed DNA methylation"/>
    <property type="evidence" value="ECO:0007669"/>
    <property type="project" value="InterPro"/>
</dbReference>
<feature type="compositionally biased region" description="Basic and acidic residues" evidence="4">
    <location>
        <begin position="349"/>
        <end position="368"/>
    </location>
</feature>
<evidence type="ECO:0000259" key="5">
    <source>
        <dbReference type="Pfam" id="PF03468"/>
    </source>
</evidence>
<dbReference type="InterPro" id="IPR005379">
    <property type="entry name" value="FDM1-5/IDN2_XH"/>
</dbReference>
<protein>
    <submittedName>
        <fullName evidence="8">Uncharacterized protein</fullName>
    </submittedName>
</protein>
<evidence type="ECO:0000313" key="8">
    <source>
        <dbReference type="EMBL" id="KAK4755666.1"/>
    </source>
</evidence>
<reference evidence="8 9" key="1">
    <citation type="journal article" date="2023" name="Hortic Res">
        <title>Pangenome of water caltrop reveals structural variations and asymmetric subgenome divergence after allopolyploidization.</title>
        <authorList>
            <person name="Zhang X."/>
            <person name="Chen Y."/>
            <person name="Wang L."/>
            <person name="Yuan Y."/>
            <person name="Fang M."/>
            <person name="Shi L."/>
            <person name="Lu R."/>
            <person name="Comes H.P."/>
            <person name="Ma Y."/>
            <person name="Chen Y."/>
            <person name="Huang G."/>
            <person name="Zhou Y."/>
            <person name="Zheng Z."/>
            <person name="Qiu Y."/>
        </authorList>
    </citation>
    <scope>NUCLEOTIDE SEQUENCE [LARGE SCALE GENOMIC DNA]</scope>
    <source>
        <tissue evidence="8">Roots</tissue>
    </source>
</reference>
<dbReference type="InterPro" id="IPR038588">
    <property type="entry name" value="XS_domain_sf"/>
</dbReference>
<evidence type="ECO:0000256" key="2">
    <source>
        <dbReference type="ARBA" id="ARBA00023158"/>
    </source>
</evidence>
<evidence type="ECO:0000256" key="1">
    <source>
        <dbReference type="ARBA" id="ARBA00023054"/>
    </source>
</evidence>
<dbReference type="Pfam" id="PF03469">
    <property type="entry name" value="XH"/>
    <property type="match status" value="1"/>
</dbReference>
<organism evidence="8 9">
    <name type="scientific">Trapa incisa</name>
    <dbReference type="NCBI Taxonomy" id="236973"/>
    <lineage>
        <taxon>Eukaryota</taxon>
        <taxon>Viridiplantae</taxon>
        <taxon>Streptophyta</taxon>
        <taxon>Embryophyta</taxon>
        <taxon>Tracheophyta</taxon>
        <taxon>Spermatophyta</taxon>
        <taxon>Magnoliopsida</taxon>
        <taxon>eudicotyledons</taxon>
        <taxon>Gunneridae</taxon>
        <taxon>Pentapetalae</taxon>
        <taxon>rosids</taxon>
        <taxon>malvids</taxon>
        <taxon>Myrtales</taxon>
        <taxon>Lythraceae</taxon>
        <taxon>Trapa</taxon>
    </lineage>
</organism>
<sequence>MKMSSSSEEEFDYSDSEIDQYVEKPYEQLQSGFYKVKGPNGTLRCPFCAGKKKQDYKFKDLLQHASGVGKGSANRSAKQKANHLALAKYLENDLMDESDVVAPPISLKPTPEISEKDDLYVWPWVGIVMNIVVPEIGSREIGDSRYWLKRFSTFKPLEVTLLWNEDKRSANAIVKFNGDWGGFLDATKFEKMFVANHQSKAEWDVRNTNPGPNIYAWCARSEDYESEGSVGDHLRQVGNLRTIREIVQEADESRSSVVAHLSNKIDMTNETLNQLLYKYNEKSLSLTRMLEEKDRLANAFIEESRKMQRAARDNIRRILDEQEKMNYELEKKRRNIESWNKELNKREAVTERERMKLDEDRKKNEERNSSFQLASMEQKKADENVLRLVEEQKREKEAALKKILELEKQLDAKQKLEMEIVDLKGKLEVMKHLEDQNDEAVQKKMREMTEELDEKIETLAEGENLNAMLIRKERECNDELQGSHKALITGLKELHGVRVNIGLKRLGDIDNKPFQEACRQKFSPEEAQIQASTQISLWQSYVTDSKWHPFKVIETKGIAEEFIDEEDEKLKNLKREWGEAVYEAVVVALKELNEYNPSGRYVTTELWNFKDNRKATQKEAISFIVKSCKSSKRKRT</sequence>
<dbReference type="Pfam" id="PF03468">
    <property type="entry name" value="XS"/>
    <property type="match status" value="1"/>
</dbReference>
<keyword evidence="9" id="KW-1185">Reference proteome</keyword>
<dbReference type="Gene3D" id="3.30.70.2890">
    <property type="entry name" value="XS domain"/>
    <property type="match status" value="1"/>
</dbReference>
<dbReference type="EMBL" id="JAXIOK010000014">
    <property type="protein sequence ID" value="KAK4755666.1"/>
    <property type="molecule type" value="Genomic_DNA"/>
</dbReference>
<gene>
    <name evidence="8" type="ORF">SAY87_009423</name>
</gene>
<dbReference type="InterPro" id="IPR005381">
    <property type="entry name" value="Znf-XS_domain"/>
</dbReference>
<dbReference type="AlphaFoldDB" id="A0AAN7JXP7"/>
<feature type="domain" description="XS" evidence="5">
    <location>
        <begin position="117"/>
        <end position="226"/>
    </location>
</feature>
<evidence type="ECO:0000256" key="4">
    <source>
        <dbReference type="SAM" id="MobiDB-lite"/>
    </source>
</evidence>
<accession>A0AAN7JXP7</accession>
<feature type="region of interest" description="Disordered" evidence="4">
    <location>
        <begin position="349"/>
        <end position="372"/>
    </location>
</feature>
<comment type="caution">
    <text evidence="8">The sequence shown here is derived from an EMBL/GenBank/DDBJ whole genome shotgun (WGS) entry which is preliminary data.</text>
</comment>
<dbReference type="PANTHER" id="PTHR21596:SF3">
    <property type="entry name" value="FACTOR OF DNA METHYLATION 1-RELATED"/>
    <property type="match status" value="1"/>
</dbReference>
<keyword evidence="1 3" id="KW-0175">Coiled coil</keyword>
<feature type="domain" description="Factor of DNA methylation 1-5/IDN2" evidence="6">
    <location>
        <begin position="504"/>
        <end position="634"/>
    </location>
</feature>
<proteinExistence type="predicted"/>
<feature type="coiled-coil region" evidence="3">
    <location>
        <begin position="386"/>
        <end position="465"/>
    </location>
</feature>
<dbReference type="Proteomes" id="UP001345219">
    <property type="component" value="Chromosome 8"/>
</dbReference>
<dbReference type="InterPro" id="IPR005380">
    <property type="entry name" value="XS_domain"/>
</dbReference>